<dbReference type="Proteomes" id="UP001162992">
    <property type="component" value="Chromosome 12"/>
</dbReference>
<organism evidence="1 2">
    <name type="scientific">Diphasiastrum complanatum</name>
    <name type="common">Issler's clubmoss</name>
    <name type="synonym">Lycopodium complanatum</name>
    <dbReference type="NCBI Taxonomy" id="34168"/>
    <lineage>
        <taxon>Eukaryota</taxon>
        <taxon>Viridiplantae</taxon>
        <taxon>Streptophyta</taxon>
        <taxon>Embryophyta</taxon>
        <taxon>Tracheophyta</taxon>
        <taxon>Lycopodiopsida</taxon>
        <taxon>Lycopodiales</taxon>
        <taxon>Lycopodiaceae</taxon>
        <taxon>Lycopodioideae</taxon>
        <taxon>Diphasiastrum</taxon>
    </lineage>
</organism>
<reference evidence="2" key="1">
    <citation type="journal article" date="2024" name="Proc. Natl. Acad. Sci. U.S.A.">
        <title>Extraordinary preservation of gene collinearity over three hundred million years revealed in homosporous lycophytes.</title>
        <authorList>
            <person name="Li C."/>
            <person name="Wickell D."/>
            <person name="Kuo L.Y."/>
            <person name="Chen X."/>
            <person name="Nie B."/>
            <person name="Liao X."/>
            <person name="Peng D."/>
            <person name="Ji J."/>
            <person name="Jenkins J."/>
            <person name="Williams M."/>
            <person name="Shu S."/>
            <person name="Plott C."/>
            <person name="Barry K."/>
            <person name="Rajasekar S."/>
            <person name="Grimwood J."/>
            <person name="Han X."/>
            <person name="Sun S."/>
            <person name="Hou Z."/>
            <person name="He W."/>
            <person name="Dai G."/>
            <person name="Sun C."/>
            <person name="Schmutz J."/>
            <person name="Leebens-Mack J.H."/>
            <person name="Li F.W."/>
            <person name="Wang L."/>
        </authorList>
    </citation>
    <scope>NUCLEOTIDE SEQUENCE [LARGE SCALE GENOMIC DNA]</scope>
    <source>
        <strain evidence="2">cv. PW_Plant_1</strain>
    </source>
</reference>
<gene>
    <name evidence="1" type="ORF">O6H91_12G066800</name>
</gene>
<accession>A0ACC2C367</accession>
<dbReference type="EMBL" id="CM055103">
    <property type="protein sequence ID" value="KAJ7536377.1"/>
    <property type="molecule type" value="Genomic_DNA"/>
</dbReference>
<evidence type="ECO:0000313" key="1">
    <source>
        <dbReference type="EMBL" id="KAJ7536377.1"/>
    </source>
</evidence>
<name>A0ACC2C367_DIPCM</name>
<protein>
    <submittedName>
        <fullName evidence="1">Uncharacterized protein</fullName>
    </submittedName>
</protein>
<sequence length="113" mass="13016">MHLPVSISAISLEVFCTQVYSFQKKNCVCFSSVVTFVAQLYLEQAFFLEKQHEQTFVVCGTTISGRTVLPRKAAYEQTFADHILSERKQWISIDPKFRSKAFQHHNKSCSAEY</sequence>
<comment type="caution">
    <text evidence="1">The sequence shown here is derived from an EMBL/GenBank/DDBJ whole genome shotgun (WGS) entry which is preliminary data.</text>
</comment>
<proteinExistence type="predicted"/>
<keyword evidence="2" id="KW-1185">Reference proteome</keyword>
<evidence type="ECO:0000313" key="2">
    <source>
        <dbReference type="Proteomes" id="UP001162992"/>
    </source>
</evidence>